<dbReference type="InterPro" id="IPR025110">
    <property type="entry name" value="AMP-bd_C"/>
</dbReference>
<dbReference type="PANTHER" id="PTHR43201:SF5">
    <property type="entry name" value="MEDIUM-CHAIN ACYL-COA LIGASE ACSF2, MITOCHONDRIAL"/>
    <property type="match status" value="1"/>
</dbReference>
<keyword evidence="6" id="KW-1185">Reference proteome</keyword>
<evidence type="ECO:0000256" key="1">
    <source>
        <dbReference type="ARBA" id="ARBA00006432"/>
    </source>
</evidence>
<dbReference type="Pfam" id="PF13193">
    <property type="entry name" value="AMP-binding_C"/>
    <property type="match status" value="1"/>
</dbReference>
<comment type="similarity">
    <text evidence="1">Belongs to the ATP-dependent AMP-binding enzyme family.</text>
</comment>
<dbReference type="Pfam" id="PF00501">
    <property type="entry name" value="AMP-binding"/>
    <property type="match status" value="1"/>
</dbReference>
<dbReference type="PROSITE" id="PS00455">
    <property type="entry name" value="AMP_BINDING"/>
    <property type="match status" value="1"/>
</dbReference>
<dbReference type="InterPro" id="IPR020845">
    <property type="entry name" value="AMP-binding_CS"/>
</dbReference>
<evidence type="ECO:0000313" key="5">
    <source>
        <dbReference type="EMBL" id="KND92412.1"/>
    </source>
</evidence>
<name>A0A0L0NE12_TOLOC</name>
<dbReference type="SUPFAM" id="SSF56801">
    <property type="entry name" value="Acetyl-CoA synthetase-like"/>
    <property type="match status" value="1"/>
</dbReference>
<reference evidence="5 6" key="1">
    <citation type="journal article" date="2015" name="BMC Genomics">
        <title>The genome of the truffle-parasite Tolypocladium ophioglossoides and the evolution of antifungal peptaibiotics.</title>
        <authorList>
            <person name="Quandt C.A."/>
            <person name="Bushley K.E."/>
            <person name="Spatafora J.W."/>
        </authorList>
    </citation>
    <scope>NUCLEOTIDE SEQUENCE [LARGE SCALE GENOMIC DNA]</scope>
    <source>
        <strain evidence="5 6">CBS 100239</strain>
    </source>
</reference>
<dbReference type="InterPro" id="IPR045851">
    <property type="entry name" value="AMP-bd_C_sf"/>
</dbReference>
<dbReference type="Proteomes" id="UP000036947">
    <property type="component" value="Unassembled WGS sequence"/>
</dbReference>
<dbReference type="Gene3D" id="3.40.50.12780">
    <property type="entry name" value="N-terminal domain of ligase-like"/>
    <property type="match status" value="1"/>
</dbReference>
<protein>
    <submittedName>
        <fullName evidence="5">Putative peroxisomal-coenzyme A synthetase</fullName>
    </submittedName>
</protein>
<dbReference type="OrthoDB" id="3633556at2759"/>
<proteinExistence type="inferred from homology"/>
<gene>
    <name evidence="5" type="ORF">TOPH_03218</name>
</gene>
<accession>A0A0L0NE12</accession>
<keyword evidence="2" id="KW-0436">Ligase</keyword>
<evidence type="ECO:0000259" key="3">
    <source>
        <dbReference type="Pfam" id="PF00501"/>
    </source>
</evidence>
<dbReference type="InterPro" id="IPR042099">
    <property type="entry name" value="ANL_N_sf"/>
</dbReference>
<dbReference type="GO" id="GO:0006631">
    <property type="term" value="P:fatty acid metabolic process"/>
    <property type="evidence" value="ECO:0007669"/>
    <property type="project" value="TreeGrafter"/>
</dbReference>
<dbReference type="PANTHER" id="PTHR43201">
    <property type="entry name" value="ACYL-COA SYNTHETASE"/>
    <property type="match status" value="1"/>
</dbReference>
<dbReference type="InterPro" id="IPR000873">
    <property type="entry name" value="AMP-dep_synth/lig_dom"/>
</dbReference>
<evidence type="ECO:0000256" key="2">
    <source>
        <dbReference type="ARBA" id="ARBA00022598"/>
    </source>
</evidence>
<comment type="caution">
    <text evidence="5">The sequence shown here is derived from an EMBL/GenBank/DDBJ whole genome shotgun (WGS) entry which is preliminary data.</text>
</comment>
<feature type="domain" description="AMP-binding enzyme C-terminal" evidence="4">
    <location>
        <begin position="442"/>
        <end position="516"/>
    </location>
</feature>
<evidence type="ECO:0000313" key="6">
    <source>
        <dbReference type="Proteomes" id="UP000036947"/>
    </source>
</evidence>
<evidence type="ECO:0000259" key="4">
    <source>
        <dbReference type="Pfam" id="PF13193"/>
    </source>
</evidence>
<dbReference type="STRING" id="1163406.A0A0L0NE12"/>
<dbReference type="GO" id="GO:0031956">
    <property type="term" value="F:medium-chain fatty acid-CoA ligase activity"/>
    <property type="evidence" value="ECO:0007669"/>
    <property type="project" value="TreeGrafter"/>
</dbReference>
<organism evidence="5 6">
    <name type="scientific">Tolypocladium ophioglossoides (strain CBS 100239)</name>
    <name type="common">Snaketongue truffleclub</name>
    <name type="synonym">Elaphocordyceps ophioglossoides</name>
    <dbReference type="NCBI Taxonomy" id="1163406"/>
    <lineage>
        <taxon>Eukaryota</taxon>
        <taxon>Fungi</taxon>
        <taxon>Dikarya</taxon>
        <taxon>Ascomycota</taxon>
        <taxon>Pezizomycotina</taxon>
        <taxon>Sordariomycetes</taxon>
        <taxon>Hypocreomycetidae</taxon>
        <taxon>Hypocreales</taxon>
        <taxon>Ophiocordycipitaceae</taxon>
        <taxon>Tolypocladium</taxon>
    </lineage>
</organism>
<dbReference type="AlphaFoldDB" id="A0A0L0NE12"/>
<feature type="domain" description="AMP-dependent synthetase/ligase" evidence="3">
    <location>
        <begin position="15"/>
        <end position="391"/>
    </location>
</feature>
<sequence length="531" mass="56352">MLQSDVILLPSPGPDAPAIIVPPAPGTACDALRISYRRLGTLVGRAQESLAQLGIAAGSRVAVALPNGAEFVVVFLALVRQRAVVAPLNPDAKLNEQAQMLARIQPACTIVPDDPRQSPAAEEASAAQHVPVATCAWDEAAQRVLLRRAVQQGPCAAAAGEVAGVGAGVGAPDEVRPDDVVLLHYTSGTTGLPKAVGLTHAVILASVRILTEAHALRPTDRTLIVAPFFHVGGTCSSLLCALAAGGCAIIPRSLSGAVWHQFKEFGATWYHAVPTMHRLLLSFPRPTEGVPIRFVRSGGSSISGELIAQLERTLGCPVLEGYGMTETVQADFCNRLGSDGRLPGHYPVPEGVEVRVRIPDADGDQSFRLTDSPGCTGEVCIRGPCVISGYLNDPGANREAFHDGFFRTGDLGTLHADGRLQVTGRLKEMINKGGEKISPLDIEHIILAHEAIHQVACFKVPDETYGEDIGVAVIVKPGYHLSPLDVKRFVRQQSVHFKVPKMVTFVDSIPTNRSGKYVRALLAERFGSVAA</sequence>
<dbReference type="EMBL" id="LFRF01000006">
    <property type="protein sequence ID" value="KND92412.1"/>
    <property type="molecule type" value="Genomic_DNA"/>
</dbReference>
<dbReference type="Gene3D" id="3.30.300.30">
    <property type="match status" value="1"/>
</dbReference>